<dbReference type="NCBIfam" id="NF002169">
    <property type="entry name" value="PRK01002.1"/>
    <property type="match status" value="1"/>
</dbReference>
<keyword evidence="7 9" id="KW-0238">DNA-binding</keyword>
<dbReference type="SUPFAM" id="SSF47598">
    <property type="entry name" value="Ribbon-helix-helix"/>
    <property type="match status" value="1"/>
</dbReference>
<dbReference type="RefSeq" id="WP_048047790.1">
    <property type="nucleotide sequence ID" value="NZ_CP009509.1"/>
</dbReference>
<dbReference type="GO" id="GO:0010045">
    <property type="term" value="P:response to nickel cation"/>
    <property type="evidence" value="ECO:0007669"/>
    <property type="project" value="InterPro"/>
</dbReference>
<evidence type="ECO:0000313" key="12">
    <source>
        <dbReference type="EMBL" id="AKB39642.1"/>
    </source>
</evidence>
<evidence type="ECO:0000256" key="1">
    <source>
        <dbReference type="ARBA" id="ARBA00001967"/>
    </source>
</evidence>
<dbReference type="GO" id="GO:0003677">
    <property type="term" value="F:DNA binding"/>
    <property type="evidence" value="ECO:0007669"/>
    <property type="project" value="UniProtKB-KW"/>
</dbReference>
<dbReference type="InterPro" id="IPR027271">
    <property type="entry name" value="Acetolactate_synth/TF_NikR_C"/>
</dbReference>
<keyword evidence="4" id="KW-0533">Nickel</keyword>
<dbReference type="GeneID" id="24850276"/>
<comment type="similarity">
    <text evidence="3 9">Belongs to the transcriptional regulatory CopG/NikR family.</text>
</comment>
<dbReference type="GO" id="GO:0003700">
    <property type="term" value="F:DNA-binding transcription factor activity"/>
    <property type="evidence" value="ECO:0007669"/>
    <property type="project" value="UniProtKB-UniRule"/>
</dbReference>
<dbReference type="GO" id="GO:0016151">
    <property type="term" value="F:nickel cation binding"/>
    <property type="evidence" value="ECO:0007669"/>
    <property type="project" value="UniProtKB-UniRule"/>
</dbReference>
<reference evidence="12 13" key="1">
    <citation type="submission" date="2014-07" db="EMBL/GenBank/DDBJ databases">
        <title>Methanogenic archaea and the global carbon cycle.</title>
        <authorList>
            <person name="Henriksen J.R."/>
            <person name="Luke J."/>
            <person name="Reinhart S."/>
            <person name="Benedict M.N."/>
            <person name="Youngblut N.D."/>
            <person name="Metcalf M.E."/>
            <person name="Whitaker R.J."/>
            <person name="Metcalf W.W."/>
        </authorList>
    </citation>
    <scope>NUCLEOTIDE SEQUENCE [LARGE SCALE GENOMIC DNA]</scope>
    <source>
        <strain evidence="12 13">WWM610</strain>
    </source>
</reference>
<proteinExistence type="inferred from homology"/>
<dbReference type="InterPro" id="IPR013321">
    <property type="entry name" value="Arc_rbn_hlx_hlx"/>
</dbReference>
<dbReference type="HOGENOM" id="CLU_113319_1_2_2"/>
<dbReference type="PANTHER" id="PTHR34719">
    <property type="entry name" value="NICKEL-RESPONSIVE REGULATOR"/>
    <property type="match status" value="1"/>
</dbReference>
<dbReference type="Gene3D" id="1.10.1220.10">
    <property type="entry name" value="Met repressor-like"/>
    <property type="match status" value="1"/>
</dbReference>
<dbReference type="Proteomes" id="UP000033058">
    <property type="component" value="Chromosome"/>
</dbReference>
<dbReference type="InterPro" id="IPR045865">
    <property type="entry name" value="ACT-like_dom_sf"/>
</dbReference>
<keyword evidence="8 9" id="KW-0804">Transcription</keyword>
<evidence type="ECO:0000256" key="6">
    <source>
        <dbReference type="ARBA" id="ARBA00023015"/>
    </source>
</evidence>
<feature type="domain" description="Ribbon-helix-helix protein CopG" evidence="10">
    <location>
        <begin position="6"/>
        <end position="44"/>
    </location>
</feature>
<dbReference type="NCBIfam" id="NF003381">
    <property type="entry name" value="PRK04460.1"/>
    <property type="match status" value="1"/>
</dbReference>
<accession>A0A0E3PVW0</accession>
<dbReference type="CDD" id="cd22231">
    <property type="entry name" value="RHH_NikR_HicB-like"/>
    <property type="match status" value="1"/>
</dbReference>
<evidence type="ECO:0000259" key="11">
    <source>
        <dbReference type="Pfam" id="PF08753"/>
    </source>
</evidence>
<dbReference type="Gene3D" id="3.30.70.1150">
    <property type="entry name" value="ACT-like. Chain A, domain 2"/>
    <property type="match status" value="1"/>
</dbReference>
<dbReference type="PANTHER" id="PTHR34719:SF2">
    <property type="entry name" value="NICKEL-RESPONSIVE REGULATOR"/>
    <property type="match status" value="1"/>
</dbReference>
<dbReference type="InterPro" id="IPR010985">
    <property type="entry name" value="Ribbon_hlx_hlx"/>
</dbReference>
<evidence type="ECO:0000313" key="13">
    <source>
        <dbReference type="Proteomes" id="UP000033058"/>
    </source>
</evidence>
<evidence type="ECO:0000256" key="5">
    <source>
        <dbReference type="ARBA" id="ARBA00022723"/>
    </source>
</evidence>
<gene>
    <name evidence="12" type="ORF">MSMAW_0651</name>
</gene>
<dbReference type="HAMAP" id="MF_00476">
    <property type="entry name" value="NikR"/>
    <property type="match status" value="1"/>
</dbReference>
<keyword evidence="5" id="KW-0479">Metal-binding</keyword>
<evidence type="ECO:0000256" key="9">
    <source>
        <dbReference type="HAMAP-Rule" id="MF_00476"/>
    </source>
</evidence>
<evidence type="ECO:0000256" key="7">
    <source>
        <dbReference type="ARBA" id="ARBA00023125"/>
    </source>
</evidence>
<evidence type="ECO:0000256" key="2">
    <source>
        <dbReference type="ARBA" id="ARBA00002339"/>
    </source>
</evidence>
<dbReference type="InterPro" id="IPR050192">
    <property type="entry name" value="CopG/NikR_regulator"/>
</dbReference>
<comment type="function">
    <text evidence="2 9">Transcriptional regulator.</text>
</comment>
<sequence>METELMRIGVSLPDTLLGKFDEIIEKRGYSSRSEAIRDSIRSYISYNEWMGNIKGHHVGTIVIIYDHTQRGLSNVLTDIQHHYSHLIRSSIHIYPDREDCFEIVALEGEGKEITELAEAIMALKGVKLSKLITTESNETDEPSIVI</sequence>
<dbReference type="EMBL" id="CP009509">
    <property type="protein sequence ID" value="AKB39642.1"/>
    <property type="molecule type" value="Genomic_DNA"/>
</dbReference>
<evidence type="ECO:0000256" key="4">
    <source>
        <dbReference type="ARBA" id="ARBA00022596"/>
    </source>
</evidence>
<dbReference type="InterPro" id="IPR002145">
    <property type="entry name" value="CopG"/>
</dbReference>
<evidence type="ECO:0000256" key="8">
    <source>
        <dbReference type="ARBA" id="ARBA00023163"/>
    </source>
</evidence>
<organism evidence="12 13">
    <name type="scientific">Methanosarcina mazei WWM610</name>
    <dbReference type="NCBI Taxonomy" id="1434117"/>
    <lineage>
        <taxon>Archaea</taxon>
        <taxon>Methanobacteriati</taxon>
        <taxon>Methanobacteriota</taxon>
        <taxon>Stenosarchaea group</taxon>
        <taxon>Methanomicrobia</taxon>
        <taxon>Methanosarcinales</taxon>
        <taxon>Methanosarcinaceae</taxon>
        <taxon>Methanosarcina</taxon>
    </lineage>
</organism>
<dbReference type="InterPro" id="IPR022988">
    <property type="entry name" value="Ni_resp_reg_NikR"/>
</dbReference>
<dbReference type="PATRIC" id="fig|1434117.4.peg.803"/>
<dbReference type="SUPFAM" id="SSF55021">
    <property type="entry name" value="ACT-like"/>
    <property type="match status" value="1"/>
</dbReference>
<evidence type="ECO:0000256" key="3">
    <source>
        <dbReference type="ARBA" id="ARBA00008478"/>
    </source>
</evidence>
<comment type="cofactor">
    <cofactor evidence="1">
        <name>Ni(2+)</name>
        <dbReference type="ChEBI" id="CHEBI:49786"/>
    </cofactor>
</comment>
<dbReference type="AlphaFoldDB" id="A0A0E3PVW0"/>
<comment type="caution">
    <text evidence="9">Lacks conserved residue(s) required for the propagation of feature annotation.</text>
</comment>
<feature type="domain" description="Transcription factor NikR nickel binding C-terminal" evidence="11">
    <location>
        <begin position="58"/>
        <end position="134"/>
    </location>
</feature>
<dbReference type="NCBIfam" id="NF002815">
    <property type="entry name" value="PRK02967.1"/>
    <property type="match status" value="1"/>
</dbReference>
<evidence type="ECO:0000259" key="10">
    <source>
        <dbReference type="Pfam" id="PF01402"/>
    </source>
</evidence>
<dbReference type="NCBIfam" id="NF001884">
    <property type="entry name" value="PRK00630.1"/>
    <property type="match status" value="1"/>
</dbReference>
<dbReference type="Pfam" id="PF08753">
    <property type="entry name" value="NikR_C"/>
    <property type="match status" value="1"/>
</dbReference>
<keyword evidence="6 9" id="KW-0805">Transcription regulation</keyword>
<protein>
    <recommendedName>
        <fullName evidence="9">Putative nickel-responsive regulator</fullName>
    </recommendedName>
</protein>
<name>A0A0E3PVW0_METMZ</name>
<dbReference type="InterPro" id="IPR014864">
    <property type="entry name" value="TF_NikR_Ni-bd_C"/>
</dbReference>
<dbReference type="Pfam" id="PF01402">
    <property type="entry name" value="RHH_1"/>
    <property type="match status" value="1"/>
</dbReference>